<dbReference type="InterPro" id="IPR050312">
    <property type="entry name" value="IolE/XylAMocC-like"/>
</dbReference>
<name>A0ABR1HTU4_9HYPO</name>
<evidence type="ECO:0000313" key="3">
    <source>
        <dbReference type="Proteomes" id="UP001498421"/>
    </source>
</evidence>
<protein>
    <recommendedName>
        <fullName evidence="1">Xylose isomerase-like TIM barrel domain-containing protein</fullName>
    </recommendedName>
</protein>
<dbReference type="InterPro" id="IPR013022">
    <property type="entry name" value="Xyl_isomerase-like_TIM-brl"/>
</dbReference>
<dbReference type="EMBL" id="JAZAVK010000090">
    <property type="protein sequence ID" value="KAK7424584.1"/>
    <property type="molecule type" value="Genomic_DNA"/>
</dbReference>
<proteinExistence type="predicted"/>
<dbReference type="InterPro" id="IPR036237">
    <property type="entry name" value="Xyl_isomerase-like_sf"/>
</dbReference>
<keyword evidence="3" id="KW-1185">Reference proteome</keyword>
<evidence type="ECO:0000313" key="2">
    <source>
        <dbReference type="EMBL" id="KAK7424584.1"/>
    </source>
</evidence>
<feature type="domain" description="Xylose isomerase-like TIM barrel" evidence="1">
    <location>
        <begin position="19"/>
        <end position="235"/>
    </location>
</feature>
<comment type="caution">
    <text evidence="2">The sequence shown here is derived from an EMBL/GenBank/DDBJ whole genome shotgun (WGS) entry which is preliminary data.</text>
</comment>
<dbReference type="Gene3D" id="3.20.20.150">
    <property type="entry name" value="Divalent-metal-dependent TIM barrel enzymes"/>
    <property type="match status" value="1"/>
</dbReference>
<reference evidence="2 3" key="1">
    <citation type="journal article" date="2025" name="Microbiol. Resour. Announc.">
        <title>Draft genome sequences for Neonectria magnoliae and Neonectria punicea, canker pathogens of Liriodendron tulipifera and Acer saccharum in West Virginia.</title>
        <authorList>
            <person name="Petronek H.M."/>
            <person name="Kasson M.T."/>
            <person name="Metheny A.M."/>
            <person name="Stauder C.M."/>
            <person name="Lovett B."/>
            <person name="Lynch S.C."/>
            <person name="Garnas J.R."/>
            <person name="Kasson L.R."/>
            <person name="Stajich J.E."/>
        </authorList>
    </citation>
    <scope>NUCLEOTIDE SEQUENCE [LARGE SCALE GENOMIC DNA]</scope>
    <source>
        <strain evidence="2 3">NRRL 64651</strain>
    </source>
</reference>
<dbReference type="SUPFAM" id="SSF51658">
    <property type="entry name" value="Xylose isomerase-like"/>
    <property type="match status" value="1"/>
</dbReference>
<dbReference type="Pfam" id="PF01261">
    <property type="entry name" value="AP_endonuc_2"/>
    <property type="match status" value="1"/>
</dbReference>
<accession>A0ABR1HTU4</accession>
<dbReference type="PANTHER" id="PTHR12110">
    <property type="entry name" value="HYDROXYPYRUVATE ISOMERASE"/>
    <property type="match status" value="1"/>
</dbReference>
<dbReference type="Proteomes" id="UP001498421">
    <property type="component" value="Unassembled WGS sequence"/>
</dbReference>
<gene>
    <name evidence="2" type="ORF">QQZ08_008594</name>
</gene>
<sequence>MHLSAHTWMRPESLEVTLRRLSPLGYSSIELAGEPSLYPIHETRQLLEKYGIKCWGTVTIQHGNRDLIASDFQQRQDTIQYMKDVVDMSAQLGGQIVTIVPGRVGKIVPTSTPENEWKWAVEGLREIASFAKDRGIRVGLEPLNRFETYFLNRSDQALALADEVGFDCGVAFDPFHLALEETDMIAAIRACGPRIVNFHVADHNRLAAGDGAFDWPGIISVLTEVGYHGGLAVEFMPPIDLTPLGNYGRRQLESDAVDVTPDHLQFIIDHGSGLLSDGYYTSLMERSAETLLPLLRGDK</sequence>
<organism evidence="2 3">
    <name type="scientific">Neonectria magnoliae</name>
    <dbReference type="NCBI Taxonomy" id="2732573"/>
    <lineage>
        <taxon>Eukaryota</taxon>
        <taxon>Fungi</taxon>
        <taxon>Dikarya</taxon>
        <taxon>Ascomycota</taxon>
        <taxon>Pezizomycotina</taxon>
        <taxon>Sordariomycetes</taxon>
        <taxon>Hypocreomycetidae</taxon>
        <taxon>Hypocreales</taxon>
        <taxon>Nectriaceae</taxon>
        <taxon>Neonectria</taxon>
    </lineage>
</organism>
<evidence type="ECO:0000259" key="1">
    <source>
        <dbReference type="Pfam" id="PF01261"/>
    </source>
</evidence>